<dbReference type="InterPro" id="IPR011009">
    <property type="entry name" value="Kinase-like_dom_sf"/>
</dbReference>
<dbReference type="GO" id="GO:0102193">
    <property type="term" value="F:protein-ribulosamine 3-kinase activity"/>
    <property type="evidence" value="ECO:0007669"/>
    <property type="project" value="UniProtKB-EC"/>
</dbReference>
<dbReference type="EC" id="2.7.1.172" evidence="1"/>
<evidence type="ECO:0000256" key="2">
    <source>
        <dbReference type="ARBA" id="ARBA00048655"/>
    </source>
</evidence>
<dbReference type="Pfam" id="PF03881">
    <property type="entry name" value="Fructosamin_kin"/>
    <property type="match status" value="1"/>
</dbReference>
<reference evidence="4" key="1">
    <citation type="submission" date="2020-11" db="EMBL/GenBank/DDBJ databases">
        <authorList>
            <consortium name="DOE Joint Genome Institute"/>
            <person name="Ahrendt S."/>
            <person name="Riley R."/>
            <person name="Andreopoulos W."/>
            <person name="Labutti K."/>
            <person name="Pangilinan J."/>
            <person name="Ruiz-Duenas F.J."/>
            <person name="Barrasa J.M."/>
            <person name="Sanchez-Garcia M."/>
            <person name="Camarero S."/>
            <person name="Miyauchi S."/>
            <person name="Serrano A."/>
            <person name="Linde D."/>
            <person name="Babiker R."/>
            <person name="Drula E."/>
            <person name="Ayuso-Fernandez I."/>
            <person name="Pacheco R."/>
            <person name="Padilla G."/>
            <person name="Ferreira P."/>
            <person name="Barriuso J."/>
            <person name="Kellner H."/>
            <person name="Castanera R."/>
            <person name="Alfaro M."/>
            <person name="Ramirez L."/>
            <person name="Pisabarro A.G."/>
            <person name="Kuo A."/>
            <person name="Tritt A."/>
            <person name="Lipzen A."/>
            <person name="He G."/>
            <person name="Yan M."/>
            <person name="Ng V."/>
            <person name="Cullen D."/>
            <person name="Martin F."/>
            <person name="Rosso M.-N."/>
            <person name="Henrissat B."/>
            <person name="Hibbett D."/>
            <person name="Martinez A.T."/>
            <person name="Grigoriev I.V."/>
        </authorList>
    </citation>
    <scope>NUCLEOTIDE SEQUENCE</scope>
    <source>
        <strain evidence="4">ATCC 90797</strain>
    </source>
</reference>
<proteinExistence type="inferred from homology"/>
<comment type="caution">
    <text evidence="4">The sequence shown here is derived from an EMBL/GenBank/DDBJ whole genome shotgun (WGS) entry which is preliminary data.</text>
</comment>
<dbReference type="AlphaFoldDB" id="A0A9P6DKT3"/>
<dbReference type="PANTHER" id="PTHR12149:SF8">
    <property type="entry name" value="PROTEIN-RIBULOSAMINE 3-KINASE"/>
    <property type="match status" value="1"/>
</dbReference>
<comment type="similarity">
    <text evidence="3">Belongs to the fructosamine kinase family.</text>
</comment>
<accession>A0A9P6DKT3</accession>
<sequence>MPGQRLPKVVLDELESIDPKAEFSGSMPRIESSSGSQYFIKVGSPGEAEQYEGEAESLKAMDAASPGLAPRVLASGKESTTGRPHFISQYKDLTHLTDSASRKLGQRLAQELHAYKSSSGFGFGVPTYCGATRLENGWFETWEACYSAMVGDLARQLRKKGKYAGLCEAVEEVRERVIPRLLGSISVPPVLLHGDLWSGNTGTDRSTGEPVIFDPASFYGHNEADLAIGRMFGGIPGGFYEEYHKYLPKTEPVGQYGLRSELYQLFHYLNHTLLFGGSYQSSAMSKTRLLLSAKR</sequence>
<evidence type="ECO:0000313" key="5">
    <source>
        <dbReference type="Proteomes" id="UP000807025"/>
    </source>
</evidence>
<name>A0A9P6DKT3_PLEER</name>
<keyword evidence="3" id="KW-0808">Transferase</keyword>
<dbReference type="GO" id="GO:0016301">
    <property type="term" value="F:kinase activity"/>
    <property type="evidence" value="ECO:0007669"/>
    <property type="project" value="UniProtKB-UniRule"/>
</dbReference>
<evidence type="ECO:0000256" key="1">
    <source>
        <dbReference type="ARBA" id="ARBA00011961"/>
    </source>
</evidence>
<dbReference type="InterPro" id="IPR016477">
    <property type="entry name" value="Fructo-/Ketosamine-3-kinase"/>
</dbReference>
<dbReference type="EMBL" id="MU154521">
    <property type="protein sequence ID" value="KAF9502418.1"/>
    <property type="molecule type" value="Genomic_DNA"/>
</dbReference>
<dbReference type="Proteomes" id="UP000807025">
    <property type="component" value="Unassembled WGS sequence"/>
</dbReference>
<gene>
    <name evidence="4" type="ORF">BDN71DRAFT_1438010</name>
</gene>
<evidence type="ECO:0000313" key="4">
    <source>
        <dbReference type="EMBL" id="KAF9502418.1"/>
    </source>
</evidence>
<keyword evidence="5" id="KW-1185">Reference proteome</keyword>
<dbReference type="OrthoDB" id="5772781at2759"/>
<comment type="catalytic activity">
    <reaction evidence="2">
        <text>N(6)-D-ribulosyl-L-lysyl-[protein] + ATP = N(6)-(3-O-phospho-D-ribulosyl)-L-lysyl-[protein] + ADP + H(+)</text>
        <dbReference type="Rhea" id="RHEA:48432"/>
        <dbReference type="Rhea" id="RHEA-COMP:12103"/>
        <dbReference type="Rhea" id="RHEA-COMP:12104"/>
        <dbReference type="ChEBI" id="CHEBI:15378"/>
        <dbReference type="ChEBI" id="CHEBI:30616"/>
        <dbReference type="ChEBI" id="CHEBI:90418"/>
        <dbReference type="ChEBI" id="CHEBI:90420"/>
        <dbReference type="ChEBI" id="CHEBI:456216"/>
        <dbReference type="EC" id="2.7.1.172"/>
    </reaction>
    <physiologicalReaction direction="left-to-right" evidence="2">
        <dbReference type="Rhea" id="RHEA:48433"/>
    </physiologicalReaction>
</comment>
<protein>
    <recommendedName>
        <fullName evidence="1">protein-ribulosamine 3-kinase</fullName>
        <ecNumber evidence="1">2.7.1.172</ecNumber>
    </recommendedName>
</protein>
<keyword evidence="3 4" id="KW-0418">Kinase</keyword>
<dbReference type="Gene3D" id="3.90.1200.10">
    <property type="match status" value="1"/>
</dbReference>
<evidence type="ECO:0000256" key="3">
    <source>
        <dbReference type="PIRNR" id="PIRNR006221"/>
    </source>
</evidence>
<dbReference type="SUPFAM" id="SSF56112">
    <property type="entry name" value="Protein kinase-like (PK-like)"/>
    <property type="match status" value="1"/>
</dbReference>
<dbReference type="PIRSF" id="PIRSF006221">
    <property type="entry name" value="Ketosamine-3-kinase"/>
    <property type="match status" value="1"/>
</dbReference>
<dbReference type="PANTHER" id="PTHR12149">
    <property type="entry name" value="FRUCTOSAMINE 3 KINASE-RELATED PROTEIN"/>
    <property type="match status" value="1"/>
</dbReference>
<organism evidence="4 5">
    <name type="scientific">Pleurotus eryngii</name>
    <name type="common">Boletus of the steppes</name>
    <dbReference type="NCBI Taxonomy" id="5323"/>
    <lineage>
        <taxon>Eukaryota</taxon>
        <taxon>Fungi</taxon>
        <taxon>Dikarya</taxon>
        <taxon>Basidiomycota</taxon>
        <taxon>Agaricomycotina</taxon>
        <taxon>Agaricomycetes</taxon>
        <taxon>Agaricomycetidae</taxon>
        <taxon>Agaricales</taxon>
        <taxon>Pleurotineae</taxon>
        <taxon>Pleurotaceae</taxon>
        <taxon>Pleurotus</taxon>
    </lineage>
</organism>